<evidence type="ECO:0008006" key="2">
    <source>
        <dbReference type="Google" id="ProtNLM"/>
    </source>
</evidence>
<comment type="caution">
    <text evidence="1">The sequence shown here is derived from an EMBL/GenBank/DDBJ whole genome shotgun (WGS) entry which is preliminary data.</text>
</comment>
<reference evidence="1" key="1">
    <citation type="journal article" date="2014" name="Front. Microbiol.">
        <title>High frequency of phylogenetically diverse reductive dehalogenase-homologous genes in deep subseafloor sedimentary metagenomes.</title>
        <authorList>
            <person name="Kawai M."/>
            <person name="Futagami T."/>
            <person name="Toyoda A."/>
            <person name="Takaki Y."/>
            <person name="Nishi S."/>
            <person name="Hori S."/>
            <person name="Arai W."/>
            <person name="Tsubouchi T."/>
            <person name="Morono Y."/>
            <person name="Uchiyama I."/>
            <person name="Ito T."/>
            <person name="Fujiyama A."/>
            <person name="Inagaki F."/>
            <person name="Takami H."/>
        </authorList>
    </citation>
    <scope>NUCLEOTIDE SEQUENCE</scope>
    <source>
        <strain evidence="1">Expedition CK06-06</strain>
    </source>
</reference>
<dbReference type="SUPFAM" id="SSF53335">
    <property type="entry name" value="S-adenosyl-L-methionine-dependent methyltransferases"/>
    <property type="match status" value="1"/>
</dbReference>
<proteinExistence type="predicted"/>
<dbReference type="Pfam" id="PF03269">
    <property type="entry name" value="DUF268"/>
    <property type="match status" value="1"/>
</dbReference>
<dbReference type="InterPro" id="IPR029063">
    <property type="entry name" value="SAM-dependent_MTases_sf"/>
</dbReference>
<dbReference type="EMBL" id="BART01033838">
    <property type="protein sequence ID" value="GAH11658.1"/>
    <property type="molecule type" value="Genomic_DNA"/>
</dbReference>
<gene>
    <name evidence="1" type="ORF">S01H4_58014</name>
</gene>
<evidence type="ECO:0000313" key="1">
    <source>
        <dbReference type="EMBL" id="GAH11658.1"/>
    </source>
</evidence>
<sequence length="99" mass="11580">EHIGLGRYGDKIDPDGSEKAIKELKRVLKPNGNLYISLPIDSNNQIYFNAHRAFTKEYVMELFNDLLLKDEKYIYGKTVYNNYKKEKGFGTGLYHFIKK</sequence>
<accession>X1ESQ1</accession>
<protein>
    <recommendedName>
        <fullName evidence="2">Methyltransferase type 11 domain-containing protein</fullName>
    </recommendedName>
</protein>
<name>X1ESQ1_9ZZZZ</name>
<organism evidence="1">
    <name type="scientific">marine sediment metagenome</name>
    <dbReference type="NCBI Taxonomy" id="412755"/>
    <lineage>
        <taxon>unclassified sequences</taxon>
        <taxon>metagenomes</taxon>
        <taxon>ecological metagenomes</taxon>
    </lineage>
</organism>
<dbReference type="AlphaFoldDB" id="X1ESQ1"/>
<dbReference type="Gene3D" id="3.40.50.150">
    <property type="entry name" value="Vaccinia Virus protein VP39"/>
    <property type="match status" value="1"/>
</dbReference>
<dbReference type="InterPro" id="IPR004951">
    <property type="entry name" value="DUF268_CAE_spp"/>
</dbReference>
<feature type="non-terminal residue" evidence="1">
    <location>
        <position position="1"/>
    </location>
</feature>